<dbReference type="OrthoDB" id="7429125at2"/>
<reference evidence="2 3" key="1">
    <citation type="submission" date="2018-11" db="EMBL/GenBank/DDBJ databases">
        <title>Erythrobacter spongiae sp. nov., isolated from a marine sponge.</title>
        <authorList>
            <person name="Zhuang L."/>
            <person name="Luo L."/>
        </authorList>
    </citation>
    <scope>NUCLEOTIDE SEQUENCE [LARGE SCALE GENOMIC DNA]</scope>
    <source>
        <strain evidence="2 3">HN-E23</strain>
    </source>
</reference>
<keyword evidence="1" id="KW-1133">Transmembrane helix</keyword>
<feature type="transmembrane region" description="Helical" evidence="1">
    <location>
        <begin position="35"/>
        <end position="52"/>
    </location>
</feature>
<organism evidence="2 3">
    <name type="scientific">Aurantiacibacter spongiae</name>
    <dbReference type="NCBI Taxonomy" id="2488860"/>
    <lineage>
        <taxon>Bacteria</taxon>
        <taxon>Pseudomonadati</taxon>
        <taxon>Pseudomonadota</taxon>
        <taxon>Alphaproteobacteria</taxon>
        <taxon>Sphingomonadales</taxon>
        <taxon>Erythrobacteraceae</taxon>
        <taxon>Aurantiacibacter</taxon>
    </lineage>
</organism>
<keyword evidence="3" id="KW-1185">Reference proteome</keyword>
<evidence type="ECO:0000313" key="3">
    <source>
        <dbReference type="Proteomes" id="UP000275232"/>
    </source>
</evidence>
<dbReference type="AlphaFoldDB" id="A0A3N5DI62"/>
<accession>A0A3N5DI62</accession>
<sequence length="129" mass="14197">MTPQKRARLYLRAAVMGFAGTVLSIAGEIWPLPDFVRGLAVGILLVSLLLLLIRRFRDEFIEQLWNAGASLAFVAVVFVYLFAPFAEGVVDGISVAAPRQDFLASSWVGSIALLAFFIGFHIKWLRASL</sequence>
<gene>
    <name evidence="2" type="ORF">EG799_00730</name>
</gene>
<proteinExistence type="predicted"/>
<evidence type="ECO:0000256" key="1">
    <source>
        <dbReference type="SAM" id="Phobius"/>
    </source>
</evidence>
<feature type="transmembrane region" description="Helical" evidence="1">
    <location>
        <begin position="9"/>
        <end position="29"/>
    </location>
</feature>
<protein>
    <submittedName>
        <fullName evidence="2">Uncharacterized protein</fullName>
    </submittedName>
</protein>
<comment type="caution">
    <text evidence="2">The sequence shown here is derived from an EMBL/GenBank/DDBJ whole genome shotgun (WGS) entry which is preliminary data.</text>
</comment>
<dbReference type="Proteomes" id="UP000275232">
    <property type="component" value="Unassembled WGS sequence"/>
</dbReference>
<name>A0A3N5DI62_9SPHN</name>
<keyword evidence="1" id="KW-0472">Membrane</keyword>
<feature type="transmembrane region" description="Helical" evidence="1">
    <location>
        <begin position="64"/>
        <end position="83"/>
    </location>
</feature>
<feature type="transmembrane region" description="Helical" evidence="1">
    <location>
        <begin position="103"/>
        <end position="122"/>
    </location>
</feature>
<dbReference type="EMBL" id="RPFZ01000001">
    <property type="protein sequence ID" value="RPF70315.1"/>
    <property type="molecule type" value="Genomic_DNA"/>
</dbReference>
<evidence type="ECO:0000313" key="2">
    <source>
        <dbReference type="EMBL" id="RPF70315.1"/>
    </source>
</evidence>
<dbReference type="RefSeq" id="WP_123877660.1">
    <property type="nucleotide sequence ID" value="NZ_RPFZ01000001.1"/>
</dbReference>
<keyword evidence="1" id="KW-0812">Transmembrane</keyword>